<name>A0A9N9I5Y1_9GLOM</name>
<evidence type="ECO:0000313" key="3">
    <source>
        <dbReference type="Proteomes" id="UP000789342"/>
    </source>
</evidence>
<feature type="non-terminal residue" evidence="2">
    <location>
        <position position="1"/>
    </location>
</feature>
<dbReference type="Proteomes" id="UP000789342">
    <property type="component" value="Unassembled WGS sequence"/>
</dbReference>
<keyword evidence="3" id="KW-1185">Reference proteome</keyword>
<proteinExistence type="predicted"/>
<evidence type="ECO:0000256" key="1">
    <source>
        <dbReference type="SAM" id="MobiDB-lite"/>
    </source>
</evidence>
<feature type="compositionally biased region" description="Basic and acidic residues" evidence="1">
    <location>
        <begin position="1"/>
        <end position="17"/>
    </location>
</feature>
<dbReference type="OrthoDB" id="2439588at2759"/>
<organism evidence="2 3">
    <name type="scientific">Acaulospora morrowiae</name>
    <dbReference type="NCBI Taxonomy" id="94023"/>
    <lineage>
        <taxon>Eukaryota</taxon>
        <taxon>Fungi</taxon>
        <taxon>Fungi incertae sedis</taxon>
        <taxon>Mucoromycota</taxon>
        <taxon>Glomeromycotina</taxon>
        <taxon>Glomeromycetes</taxon>
        <taxon>Diversisporales</taxon>
        <taxon>Acaulosporaceae</taxon>
        <taxon>Acaulospora</taxon>
    </lineage>
</organism>
<sequence length="146" mass="16321">GENRSNADREDKTDRSGTSRAGKSCDFLYWGSSREAGNGENSGPTHKDNHDKSKINFVDTIKVSRVQHIELELQIIEQSGKNPLPECLQKAMTGDLYGVWDWASEYLPTKDTDVGEVALLCKRFLVYGDGCQPFLLRGLKPSKTKK</sequence>
<evidence type="ECO:0000313" key="2">
    <source>
        <dbReference type="EMBL" id="CAG8723084.1"/>
    </source>
</evidence>
<feature type="non-terminal residue" evidence="2">
    <location>
        <position position="146"/>
    </location>
</feature>
<feature type="region of interest" description="Disordered" evidence="1">
    <location>
        <begin position="1"/>
        <end position="53"/>
    </location>
</feature>
<comment type="caution">
    <text evidence="2">The sequence shown here is derived from an EMBL/GenBank/DDBJ whole genome shotgun (WGS) entry which is preliminary data.</text>
</comment>
<accession>A0A9N9I5Y1</accession>
<protein>
    <submittedName>
        <fullName evidence="2">14291_t:CDS:1</fullName>
    </submittedName>
</protein>
<dbReference type="EMBL" id="CAJVPV010023214">
    <property type="protein sequence ID" value="CAG8723084.1"/>
    <property type="molecule type" value="Genomic_DNA"/>
</dbReference>
<dbReference type="AlphaFoldDB" id="A0A9N9I5Y1"/>
<reference evidence="2" key="1">
    <citation type="submission" date="2021-06" db="EMBL/GenBank/DDBJ databases">
        <authorList>
            <person name="Kallberg Y."/>
            <person name="Tangrot J."/>
            <person name="Rosling A."/>
        </authorList>
    </citation>
    <scope>NUCLEOTIDE SEQUENCE</scope>
    <source>
        <strain evidence="2">CL551</strain>
    </source>
</reference>
<gene>
    <name evidence="2" type="ORF">AMORRO_LOCUS13466</name>
</gene>